<reference evidence="2 3" key="1">
    <citation type="submission" date="2024-05" db="EMBL/GenBank/DDBJ databases">
        <title>Achromobacter denitrificans. BP1, complete genome.</title>
        <authorList>
            <person name="Zhang B."/>
        </authorList>
    </citation>
    <scope>NUCLEOTIDE SEQUENCE [LARGE SCALE GENOMIC DNA]</scope>
    <source>
        <strain evidence="2 3">BP1</strain>
    </source>
</reference>
<proteinExistence type="inferred from homology"/>
<evidence type="ECO:0000313" key="2">
    <source>
        <dbReference type="EMBL" id="XAN13177.1"/>
    </source>
</evidence>
<accession>A0ABZ3FXM1</accession>
<dbReference type="InterPro" id="IPR038390">
    <property type="entry name" value="Metal_Tscrpt_repr_sf"/>
</dbReference>
<dbReference type="RefSeq" id="WP_252978707.1">
    <property type="nucleotide sequence ID" value="NZ_CP036344.1"/>
</dbReference>
<protein>
    <submittedName>
        <fullName evidence="2">Metal-sensing transcriptional repressor</fullName>
    </submittedName>
</protein>
<dbReference type="EMBL" id="CP154792">
    <property type="protein sequence ID" value="XAN13177.1"/>
    <property type="molecule type" value="Genomic_DNA"/>
</dbReference>
<dbReference type="Proteomes" id="UP001446337">
    <property type="component" value="Chromosome"/>
</dbReference>
<comment type="similarity">
    <text evidence="1">Belongs to the FrmR/RcnR family.</text>
</comment>
<organism evidence="2 3">
    <name type="scientific">Achromobacter denitrificans</name>
    <name type="common">Alcaligenes denitrificans</name>
    <dbReference type="NCBI Taxonomy" id="32002"/>
    <lineage>
        <taxon>Bacteria</taxon>
        <taxon>Pseudomonadati</taxon>
        <taxon>Pseudomonadota</taxon>
        <taxon>Betaproteobacteria</taxon>
        <taxon>Burkholderiales</taxon>
        <taxon>Alcaligenaceae</taxon>
        <taxon>Achromobacter</taxon>
    </lineage>
</organism>
<dbReference type="Pfam" id="PF02583">
    <property type="entry name" value="Trns_repr_metal"/>
    <property type="match status" value="1"/>
</dbReference>
<evidence type="ECO:0000256" key="1">
    <source>
        <dbReference type="ARBA" id="ARBA00005260"/>
    </source>
</evidence>
<name>A0ABZ3FXM1_ACHDE</name>
<evidence type="ECO:0000313" key="3">
    <source>
        <dbReference type="Proteomes" id="UP001446337"/>
    </source>
</evidence>
<keyword evidence="3" id="KW-1185">Reference proteome</keyword>
<sequence length="71" mass="7733">MDICATFCRGIRTPSCLELCQQLHAVERAISQAKKIFIQDPLDHCLQDAVPPVVAGVFADLCGYGKPPGFE</sequence>
<dbReference type="InterPro" id="IPR003735">
    <property type="entry name" value="Metal_Tscrpt_repr"/>
</dbReference>
<gene>
    <name evidence="2" type="ORF">AAIK43_17265</name>
</gene>
<dbReference type="Gene3D" id="1.20.58.1000">
    <property type="entry name" value="Metal-sensitive repressor, helix protomer"/>
    <property type="match status" value="1"/>
</dbReference>